<organism evidence="3 5">
    <name type="scientific">Rotaria socialis</name>
    <dbReference type="NCBI Taxonomy" id="392032"/>
    <lineage>
        <taxon>Eukaryota</taxon>
        <taxon>Metazoa</taxon>
        <taxon>Spiralia</taxon>
        <taxon>Gnathifera</taxon>
        <taxon>Rotifera</taxon>
        <taxon>Eurotatoria</taxon>
        <taxon>Bdelloidea</taxon>
        <taxon>Philodinida</taxon>
        <taxon>Philodinidae</taxon>
        <taxon>Rotaria</taxon>
    </lineage>
</organism>
<dbReference type="AlphaFoldDB" id="A0A819WM79"/>
<proteinExistence type="predicted"/>
<keyword evidence="5" id="KW-1185">Reference proteome</keyword>
<keyword evidence="1" id="KW-0812">Transmembrane</keyword>
<evidence type="ECO:0008006" key="6">
    <source>
        <dbReference type="Google" id="ProtNLM"/>
    </source>
</evidence>
<evidence type="ECO:0000313" key="2">
    <source>
        <dbReference type="EMBL" id="CAF3424109.1"/>
    </source>
</evidence>
<keyword evidence="1" id="KW-0472">Membrane</keyword>
<dbReference type="EMBL" id="CAJOBP010000133">
    <property type="protein sequence ID" value="CAF4128434.1"/>
    <property type="molecule type" value="Genomic_DNA"/>
</dbReference>
<evidence type="ECO:0000313" key="5">
    <source>
        <dbReference type="Proteomes" id="UP000663873"/>
    </source>
</evidence>
<evidence type="ECO:0000313" key="4">
    <source>
        <dbReference type="EMBL" id="CAF4799876.1"/>
    </source>
</evidence>
<dbReference type="OrthoDB" id="428346at2759"/>
<gene>
    <name evidence="4" type="ORF">QYT958_LOCUS23805</name>
    <name evidence="2" type="ORF">TIS948_LOCUS29742</name>
    <name evidence="3" type="ORF">UJA718_LOCUS2051</name>
</gene>
<sequence length="407" mass="48025">MCTMRYLRSCRFLVILIFTIGISTLIYRLHSINRNLIVHSKNILSNKINKRLHLLRQQFSHVNFSMLLYRSSSNQSQSITYRCREWCGGWGDRLRGITSTFILAVLTQRRFYIDMPYPCELTKFLIPNLYDWQPIEYDKSNRKTLYIEATVDKQLKQKMYEKISSTNFLIEWSQFDDISIETASDYVTPALANKYLQNIVRLLNISSIESTQARLFPLLYEILFRPADHVMTMVDQLLIKLNNNKSVKKQLICLHIRIGKNPTMIYDEIRTYRETMVEDMIQFVDKNLTINNNSMIFITSDSMKVNQDILDRYNTTNQSISIPGPIIHIDRLSSLYSSDERCTGFLKVISDFYVLGECDTLIMARSGFSEWASRRRYLIGQFNQLYLYCRGIYQITGHQWKRPYNIC</sequence>
<comment type="caution">
    <text evidence="3">The sequence shown here is derived from an EMBL/GenBank/DDBJ whole genome shotgun (WGS) entry which is preliminary data.</text>
</comment>
<reference evidence="3" key="1">
    <citation type="submission" date="2021-02" db="EMBL/GenBank/DDBJ databases">
        <authorList>
            <person name="Nowell W R."/>
        </authorList>
    </citation>
    <scope>NUCLEOTIDE SEQUENCE</scope>
</reference>
<evidence type="ECO:0000313" key="3">
    <source>
        <dbReference type="EMBL" id="CAF4128434.1"/>
    </source>
</evidence>
<accession>A0A819WM79</accession>
<protein>
    <recommendedName>
        <fullName evidence="6">O-fucosyltransferase family protein</fullName>
    </recommendedName>
</protein>
<dbReference type="Proteomes" id="UP000663873">
    <property type="component" value="Unassembled WGS sequence"/>
</dbReference>
<dbReference type="Gene3D" id="3.40.50.11350">
    <property type="match status" value="1"/>
</dbReference>
<dbReference type="EMBL" id="CAJOBR010004904">
    <property type="protein sequence ID" value="CAF4799876.1"/>
    <property type="molecule type" value="Genomic_DNA"/>
</dbReference>
<dbReference type="EMBL" id="CAJNXB010005408">
    <property type="protein sequence ID" value="CAF3424109.1"/>
    <property type="molecule type" value="Genomic_DNA"/>
</dbReference>
<feature type="transmembrane region" description="Helical" evidence="1">
    <location>
        <begin position="12"/>
        <end position="30"/>
    </location>
</feature>
<keyword evidence="1" id="KW-1133">Transmembrane helix</keyword>
<dbReference type="Proteomes" id="UP000663825">
    <property type="component" value="Unassembled WGS sequence"/>
</dbReference>
<evidence type="ECO:0000256" key="1">
    <source>
        <dbReference type="SAM" id="Phobius"/>
    </source>
</evidence>
<name>A0A819WM79_9BILA</name>
<dbReference type="Proteomes" id="UP000663848">
    <property type="component" value="Unassembled WGS sequence"/>
</dbReference>